<accession>A0A7S2FNT8</accession>
<reference evidence="1" key="1">
    <citation type="submission" date="2021-01" db="EMBL/GenBank/DDBJ databases">
        <authorList>
            <person name="Corre E."/>
            <person name="Pelletier E."/>
            <person name="Niang G."/>
            <person name="Scheremetjew M."/>
            <person name="Finn R."/>
            <person name="Kale V."/>
            <person name="Holt S."/>
            <person name="Cochrane G."/>
            <person name="Meng A."/>
            <person name="Brown T."/>
            <person name="Cohen L."/>
        </authorList>
    </citation>
    <scope>NUCLEOTIDE SEQUENCE</scope>
    <source>
        <strain evidence="1">CCMP2222</strain>
    </source>
</reference>
<proteinExistence type="predicted"/>
<name>A0A7S2FNT8_9DINO</name>
<evidence type="ECO:0000313" key="1">
    <source>
        <dbReference type="EMBL" id="CAD9402613.1"/>
    </source>
</evidence>
<organism evidence="1">
    <name type="scientific">Alexandrium andersonii</name>
    <dbReference type="NCBI Taxonomy" id="327968"/>
    <lineage>
        <taxon>Eukaryota</taxon>
        <taxon>Sar</taxon>
        <taxon>Alveolata</taxon>
        <taxon>Dinophyceae</taxon>
        <taxon>Gonyaulacales</taxon>
        <taxon>Pyrocystaceae</taxon>
        <taxon>Alexandrium</taxon>
    </lineage>
</organism>
<dbReference type="EMBL" id="HBGQ01024960">
    <property type="protein sequence ID" value="CAD9402613.1"/>
    <property type="molecule type" value="Transcribed_RNA"/>
</dbReference>
<protein>
    <submittedName>
        <fullName evidence="1">Uncharacterized protein</fullName>
    </submittedName>
</protein>
<dbReference type="AlphaFoldDB" id="A0A7S2FNT8"/>
<gene>
    <name evidence="1" type="ORF">AAND1436_LOCUS12298</name>
</gene>
<sequence>MGATTPCPSGAGELLRHWSGGEYWRPTSAGTGRWACLALPDVACPDPSERVQAAWRMDRQADDPRNRRLAEEGLNREDMAALLAKQRELLGHGLLAHNFSGCDWARCARGAGNAGASFES</sequence>